<reference evidence="6" key="2">
    <citation type="journal article" date="2019" name="Gigascience">
        <title>High-quality Schistosoma haematobium genome achieved by single-molecule and long-range sequencing.</title>
        <authorList>
            <person name="Stroehlein A.J."/>
            <person name="Korhonen P.K."/>
            <person name="Chong T.M."/>
            <person name="Lim Y.L."/>
            <person name="Chan K.G."/>
            <person name="Webster B."/>
            <person name="Rollinson D."/>
            <person name="Brindley P.J."/>
            <person name="Gasser R.B."/>
            <person name="Young N.D."/>
        </authorList>
    </citation>
    <scope>NUCLEOTIDE SEQUENCE</scope>
</reference>
<comment type="subcellular location">
    <subcellularLocation>
        <location evidence="1">Membrane</location>
        <topology evidence="1">Single-pass type I membrane protein</topology>
    </subcellularLocation>
</comment>
<dbReference type="RefSeq" id="XP_012792392.3">
    <property type="nucleotide sequence ID" value="XM_012936938.3"/>
</dbReference>
<keyword evidence="7" id="KW-1185">Reference proteome</keyword>
<dbReference type="PANTHER" id="PTHR13055:SF12">
    <property type="entry name" value="LD40707P"/>
    <property type="match status" value="1"/>
</dbReference>
<keyword evidence="4 5" id="KW-1133">Transmembrane helix</keyword>
<dbReference type="GeneID" id="24588553"/>
<organism evidence="6 7">
    <name type="scientific">Schistosoma haematobium</name>
    <name type="common">Blood fluke</name>
    <dbReference type="NCBI Taxonomy" id="6185"/>
    <lineage>
        <taxon>Eukaryota</taxon>
        <taxon>Metazoa</taxon>
        <taxon>Spiralia</taxon>
        <taxon>Lophotrochozoa</taxon>
        <taxon>Platyhelminthes</taxon>
        <taxon>Trematoda</taxon>
        <taxon>Digenea</taxon>
        <taxon>Strigeidida</taxon>
        <taxon>Schistosomatoidea</taxon>
        <taxon>Schistosomatidae</taxon>
        <taxon>Schistosoma</taxon>
    </lineage>
</organism>
<keyword evidence="2 5" id="KW-0812">Transmembrane</keyword>
<keyword evidence="5" id="KW-0472">Membrane</keyword>
<dbReference type="CTD" id="84898"/>
<proteinExistence type="predicted"/>
<evidence type="ECO:0000256" key="4">
    <source>
        <dbReference type="ARBA" id="ARBA00022989"/>
    </source>
</evidence>
<name>A0A922IHI0_SCHHA</name>
<feature type="transmembrane region" description="Helical" evidence="5">
    <location>
        <begin position="396"/>
        <end position="422"/>
    </location>
</feature>
<protein>
    <submittedName>
        <fullName evidence="6">Plexin domain-containing protein 2</fullName>
    </submittedName>
</protein>
<gene>
    <name evidence="6" type="primary">PLXDC2</name>
    <name evidence="6" type="ORF">MS3_00009389</name>
</gene>
<reference evidence="6" key="4">
    <citation type="journal article" date="2022" name="PLoS Pathog.">
        <title>Chromosome-level genome of Schistosoma haematobium underpins genome-wide explorations of molecular variation.</title>
        <authorList>
            <person name="Stroehlein A.J."/>
            <person name="Korhonen P.K."/>
            <person name="Lee V.V."/>
            <person name="Ralph S.A."/>
            <person name="Mentink-Kane M."/>
            <person name="You H."/>
            <person name="McManus D.P."/>
            <person name="Tchuente L.T."/>
            <person name="Stothard J.R."/>
            <person name="Kaur P."/>
            <person name="Dudchenko O."/>
            <person name="Aiden E.L."/>
            <person name="Yang B."/>
            <person name="Yang H."/>
            <person name="Emery A.M."/>
            <person name="Webster B.L."/>
            <person name="Brindley P.J."/>
            <person name="Rollinson D."/>
            <person name="Chang B.C.H."/>
            <person name="Gasser R.B."/>
            <person name="Young N.D."/>
        </authorList>
    </citation>
    <scope>NUCLEOTIDE SEQUENCE</scope>
</reference>
<accession>A0A922IHI0</accession>
<evidence type="ECO:0000256" key="3">
    <source>
        <dbReference type="ARBA" id="ARBA00022729"/>
    </source>
</evidence>
<dbReference type="GO" id="GO:0016020">
    <property type="term" value="C:membrane"/>
    <property type="evidence" value="ECO:0007669"/>
    <property type="project" value="UniProtKB-SubCell"/>
</dbReference>
<dbReference type="AlphaFoldDB" id="A0A922IHI0"/>
<reference evidence="6" key="3">
    <citation type="submission" date="2021-06" db="EMBL/GenBank/DDBJ databases">
        <title>Chromosome-level genome assembly for S. haematobium.</title>
        <authorList>
            <person name="Stroehlein A.J."/>
        </authorList>
    </citation>
    <scope>NUCLEOTIDE SEQUENCE</scope>
</reference>
<evidence type="ECO:0000256" key="1">
    <source>
        <dbReference type="ARBA" id="ARBA00004479"/>
    </source>
</evidence>
<comment type="caution">
    <text evidence="6">The sequence shown here is derived from an EMBL/GenBank/DDBJ whole genome shotgun (WGS) entry which is preliminary data.</text>
</comment>
<evidence type="ECO:0000313" key="7">
    <source>
        <dbReference type="Proteomes" id="UP000471633"/>
    </source>
</evidence>
<sequence>MIRILFINYLTPSNLMFHGSMYSILIVYLHCYEYSLVNLLTTDHMINEFISDNTEEYGKLIWGNESYRQSYHYYYTQLIRVDQLSPVLFNQFNKSLIPAISYLGVSTLFPIKYYGMQYDSVNILSKGIVGIGKSFRHSGAMKKIEVFNGMDKDGGVEIMNTNKFLAIKWINLSISTLHDDEPEEYAIVACIIYSNGNISVYFEKIPTEFGNNGGKISITDGYDYATYNATGLYIIKTSYSNIKTPKIMIRSGTLVEFAPNTICSEQKICETCIKASTLNEKCYWCPIVNKCSHGFDIHRPIWMLKNCYIKNTTKCQVSTTSVYKQEHGLSNMRTTEYYSNIFPNYSFTNYAKTTLELSTTNSLNSKTTKNGFLTNQLPSFIWNYRNLDKSGISLPLYSFILMPTALAVLFLSLMCALWLCVYKRSKKKKKRKIPYKNESISQSNQFK</sequence>
<dbReference type="KEGG" id="shx:MS3_00009389"/>
<dbReference type="InterPro" id="IPR031152">
    <property type="entry name" value="PLXDC"/>
</dbReference>
<reference evidence="6" key="1">
    <citation type="journal article" date="2012" name="Nat. Genet.">
        <title>Whole-genome sequence of Schistosoma haematobium.</title>
        <authorList>
            <person name="Young N.D."/>
            <person name="Jex A.R."/>
            <person name="Li B."/>
            <person name="Liu S."/>
            <person name="Yang L."/>
            <person name="Xiong Z."/>
            <person name="Li Y."/>
            <person name="Cantacessi C."/>
            <person name="Hall R.S."/>
            <person name="Xu X."/>
            <person name="Chen F."/>
            <person name="Wu X."/>
            <person name="Zerlotini A."/>
            <person name="Oliveira G."/>
            <person name="Hofmann A."/>
            <person name="Zhang G."/>
            <person name="Fang X."/>
            <person name="Kang Y."/>
            <person name="Campbell B.E."/>
            <person name="Loukas A."/>
            <person name="Ranganathan S."/>
            <person name="Rollinson D."/>
            <person name="Rinaldi G."/>
            <person name="Brindley P.J."/>
            <person name="Yang H."/>
            <person name="Wang J."/>
            <person name="Wang J."/>
            <person name="Gasser R.B."/>
        </authorList>
    </citation>
    <scope>NUCLEOTIDE SEQUENCE</scope>
</reference>
<dbReference type="Proteomes" id="UP000471633">
    <property type="component" value="Unassembled WGS sequence"/>
</dbReference>
<keyword evidence="3" id="KW-0732">Signal</keyword>
<dbReference type="EMBL" id="AMPZ03000008">
    <property type="protein sequence ID" value="KAH9579129.1"/>
    <property type="molecule type" value="Genomic_DNA"/>
</dbReference>
<evidence type="ECO:0000256" key="2">
    <source>
        <dbReference type="ARBA" id="ARBA00022692"/>
    </source>
</evidence>
<evidence type="ECO:0000313" key="6">
    <source>
        <dbReference type="EMBL" id="KAH9579129.1"/>
    </source>
</evidence>
<evidence type="ECO:0000256" key="5">
    <source>
        <dbReference type="SAM" id="Phobius"/>
    </source>
</evidence>
<dbReference type="PANTHER" id="PTHR13055">
    <property type="entry name" value="TUMOR ENDOTHELIAL MARKER 7 RELATED"/>
    <property type="match status" value="1"/>
</dbReference>